<accession>A0A9X3PAS7</accession>
<feature type="transmembrane region" description="Helical" evidence="2">
    <location>
        <begin position="138"/>
        <end position="162"/>
    </location>
</feature>
<comment type="caution">
    <text evidence="4">The sequence shown here is derived from an EMBL/GenBank/DDBJ whole genome shotgun (WGS) entry which is preliminary data.</text>
</comment>
<dbReference type="InterPro" id="IPR000045">
    <property type="entry name" value="Prepilin_IV_endopep_pep"/>
</dbReference>
<evidence type="ECO:0000313" key="4">
    <source>
        <dbReference type="EMBL" id="MDA1359895.1"/>
    </source>
</evidence>
<sequence length="202" mass="20386">MLFPGALYIGAATAALLAGPGLGRCVALATDRHPDPRLVKSVSLAVALLIAWRADGLLHGVALGTVAAVGIAAGWIDVYQRRLPDVLILPAYPLAGALLIATGDPDMLLRAVACAAIAMALYGIGCATGQIGFGDVKLAGLLGLVTGWAAWEAAALALAAAILFGGGQAVAVMAMGRKDFPYGPAMLTGAAAAIATEPWIFW</sequence>
<keyword evidence="2" id="KW-0472">Membrane</keyword>
<dbReference type="RefSeq" id="WP_270109789.1">
    <property type="nucleotide sequence ID" value="NZ_JAPZVP010000006.1"/>
</dbReference>
<dbReference type="InterPro" id="IPR050882">
    <property type="entry name" value="Prepilin_peptidase/N-MTase"/>
</dbReference>
<gene>
    <name evidence="4" type="ORF">O1R50_09690</name>
</gene>
<feature type="transmembrane region" description="Helical" evidence="2">
    <location>
        <begin position="107"/>
        <end position="126"/>
    </location>
</feature>
<evidence type="ECO:0000256" key="1">
    <source>
        <dbReference type="ARBA" id="ARBA00005801"/>
    </source>
</evidence>
<feature type="transmembrane region" description="Helical" evidence="2">
    <location>
        <begin position="57"/>
        <end position="76"/>
    </location>
</feature>
<comment type="similarity">
    <text evidence="1">Belongs to the peptidase A24 family.</text>
</comment>
<reference evidence="4" key="1">
    <citation type="submission" date="2022-12" db="EMBL/GenBank/DDBJ databases">
        <title>Gycomyces niveus sp.nov.,a novel actinomycete isolated from soil in Shouguan.</title>
        <authorList>
            <person name="Yang X."/>
        </authorList>
    </citation>
    <scope>NUCLEOTIDE SEQUENCE</scope>
    <source>
        <strain evidence="4">NEAU-A15</strain>
    </source>
</reference>
<organism evidence="4 5">
    <name type="scientific">Glycomyces luteolus</name>
    <dbReference type="NCBI Taxonomy" id="2670330"/>
    <lineage>
        <taxon>Bacteria</taxon>
        <taxon>Bacillati</taxon>
        <taxon>Actinomycetota</taxon>
        <taxon>Actinomycetes</taxon>
        <taxon>Glycomycetales</taxon>
        <taxon>Glycomycetaceae</taxon>
        <taxon>Glycomyces</taxon>
    </lineage>
</organism>
<evidence type="ECO:0000259" key="3">
    <source>
        <dbReference type="Pfam" id="PF01478"/>
    </source>
</evidence>
<dbReference type="GO" id="GO:0005886">
    <property type="term" value="C:plasma membrane"/>
    <property type="evidence" value="ECO:0007669"/>
    <property type="project" value="TreeGrafter"/>
</dbReference>
<dbReference type="GO" id="GO:0004190">
    <property type="term" value="F:aspartic-type endopeptidase activity"/>
    <property type="evidence" value="ECO:0007669"/>
    <property type="project" value="InterPro"/>
</dbReference>
<dbReference type="Pfam" id="PF01478">
    <property type="entry name" value="Peptidase_A24"/>
    <property type="match status" value="1"/>
</dbReference>
<dbReference type="PANTHER" id="PTHR30487:SF0">
    <property type="entry name" value="PREPILIN LEADER PEPTIDASE_N-METHYLTRANSFERASE-RELATED"/>
    <property type="match status" value="1"/>
</dbReference>
<dbReference type="PANTHER" id="PTHR30487">
    <property type="entry name" value="TYPE 4 PREPILIN-LIKE PROTEINS LEADER PEPTIDE-PROCESSING ENZYME"/>
    <property type="match status" value="1"/>
</dbReference>
<keyword evidence="5" id="KW-1185">Reference proteome</keyword>
<feature type="transmembrane region" description="Helical" evidence="2">
    <location>
        <begin position="182"/>
        <end position="201"/>
    </location>
</feature>
<proteinExistence type="inferred from homology"/>
<protein>
    <submittedName>
        <fullName evidence="4">A24 family peptidase</fullName>
    </submittedName>
</protein>
<feature type="transmembrane region" description="Helical" evidence="2">
    <location>
        <begin position="83"/>
        <end position="101"/>
    </location>
</feature>
<evidence type="ECO:0000313" key="5">
    <source>
        <dbReference type="Proteomes" id="UP001146067"/>
    </source>
</evidence>
<feature type="domain" description="Prepilin type IV endopeptidase peptidase" evidence="3">
    <location>
        <begin position="67"/>
        <end position="166"/>
    </location>
</feature>
<dbReference type="AlphaFoldDB" id="A0A9X3PAS7"/>
<dbReference type="Proteomes" id="UP001146067">
    <property type="component" value="Unassembled WGS sequence"/>
</dbReference>
<keyword evidence="2" id="KW-1133">Transmembrane helix</keyword>
<dbReference type="GO" id="GO:0006465">
    <property type="term" value="P:signal peptide processing"/>
    <property type="evidence" value="ECO:0007669"/>
    <property type="project" value="TreeGrafter"/>
</dbReference>
<evidence type="ECO:0000256" key="2">
    <source>
        <dbReference type="SAM" id="Phobius"/>
    </source>
</evidence>
<dbReference type="Gene3D" id="1.20.120.1220">
    <property type="match status" value="1"/>
</dbReference>
<dbReference type="EMBL" id="JAPZVP010000006">
    <property type="protein sequence ID" value="MDA1359895.1"/>
    <property type="molecule type" value="Genomic_DNA"/>
</dbReference>
<keyword evidence="2" id="KW-0812">Transmembrane</keyword>
<name>A0A9X3PAS7_9ACTN</name>